<evidence type="ECO:0000256" key="1">
    <source>
        <dbReference type="ARBA" id="ARBA00023180"/>
    </source>
</evidence>
<dbReference type="InterPro" id="IPR001039">
    <property type="entry name" value="MHC_I_a_a1/a2"/>
</dbReference>
<dbReference type="AlphaFoldDB" id="A0A6J2WP74"/>
<dbReference type="OrthoDB" id="8936120at2759"/>
<dbReference type="PROSITE" id="PS50835">
    <property type="entry name" value="IG_LIKE"/>
    <property type="match status" value="2"/>
</dbReference>
<dbReference type="Gene3D" id="2.60.40.10">
    <property type="entry name" value="Immunoglobulins"/>
    <property type="match status" value="2"/>
</dbReference>
<dbReference type="SMART" id="SM00407">
    <property type="entry name" value="IGc1"/>
    <property type="match status" value="1"/>
</dbReference>
<feature type="region of interest" description="Disordered" evidence="4">
    <location>
        <begin position="282"/>
        <end position="308"/>
    </location>
</feature>
<dbReference type="InterPro" id="IPR003597">
    <property type="entry name" value="Ig_C1-set"/>
</dbReference>
<dbReference type="InterPro" id="IPR050208">
    <property type="entry name" value="MHC_class-I_related"/>
</dbReference>
<dbReference type="SUPFAM" id="SSF54452">
    <property type="entry name" value="MHC antigen-recognition domain"/>
    <property type="match status" value="1"/>
</dbReference>
<dbReference type="InterPro" id="IPR037055">
    <property type="entry name" value="MHC_I-like_Ag-recog_sf"/>
</dbReference>
<dbReference type="InterPro" id="IPR036179">
    <property type="entry name" value="Ig-like_dom_sf"/>
</dbReference>
<keyword evidence="1" id="KW-0325">Glycoprotein</keyword>
<dbReference type="InterPro" id="IPR007110">
    <property type="entry name" value="Ig-like_dom"/>
</dbReference>
<dbReference type="GO" id="GO:0006955">
    <property type="term" value="P:immune response"/>
    <property type="evidence" value="ECO:0007669"/>
    <property type="project" value="TreeGrafter"/>
</dbReference>
<reference evidence="7" key="1">
    <citation type="submission" date="2025-08" db="UniProtKB">
        <authorList>
            <consortium name="RefSeq"/>
        </authorList>
    </citation>
    <scope>IDENTIFICATION</scope>
</reference>
<dbReference type="InterPro" id="IPR011161">
    <property type="entry name" value="MHC_I-like_Ag-recog"/>
</dbReference>
<dbReference type="InterPro" id="IPR013783">
    <property type="entry name" value="Ig-like_fold"/>
</dbReference>
<dbReference type="Proteomes" id="UP000504632">
    <property type="component" value="Chromosome 12"/>
</dbReference>
<dbReference type="GO" id="GO:0009897">
    <property type="term" value="C:external side of plasma membrane"/>
    <property type="evidence" value="ECO:0007669"/>
    <property type="project" value="TreeGrafter"/>
</dbReference>
<name>A0A6J2WP74_CHACN</name>
<protein>
    <submittedName>
        <fullName evidence="7">Class I histocompatibility antigen, F10 alpha chain-like</fullName>
    </submittedName>
</protein>
<dbReference type="PANTHER" id="PTHR16675">
    <property type="entry name" value="MHC CLASS I-RELATED"/>
    <property type="match status" value="1"/>
</dbReference>
<dbReference type="InterPro" id="IPR003006">
    <property type="entry name" value="Ig/MHC_CS"/>
</dbReference>
<dbReference type="Pfam" id="PF07654">
    <property type="entry name" value="C1-set"/>
    <property type="match status" value="1"/>
</dbReference>
<dbReference type="PANTHER" id="PTHR16675:SF235">
    <property type="entry name" value="SHKT DOMAIN-CONTAINING PROTEIN"/>
    <property type="match status" value="1"/>
</dbReference>
<comment type="similarity">
    <text evidence="3">Belongs to the MHC class I family.</text>
</comment>
<feature type="domain" description="Ig-like" evidence="5">
    <location>
        <begin position="297"/>
        <end position="425"/>
    </location>
</feature>
<dbReference type="RefSeq" id="XP_030645166.1">
    <property type="nucleotide sequence ID" value="XM_030789306.1"/>
</dbReference>
<evidence type="ECO:0000256" key="3">
    <source>
        <dbReference type="RuleBase" id="RU004439"/>
    </source>
</evidence>
<evidence type="ECO:0000256" key="2">
    <source>
        <dbReference type="ARBA" id="ARBA00023319"/>
    </source>
</evidence>
<dbReference type="PRINTS" id="PR01638">
    <property type="entry name" value="MHCCLASSI"/>
</dbReference>
<dbReference type="InParanoid" id="A0A6J2WP74"/>
<keyword evidence="6" id="KW-1185">Reference proteome</keyword>
<evidence type="ECO:0000259" key="5">
    <source>
        <dbReference type="PROSITE" id="PS50835"/>
    </source>
</evidence>
<organism evidence="6 7">
    <name type="scientific">Chanos chanos</name>
    <name type="common">Milkfish</name>
    <name type="synonym">Mugil chanos</name>
    <dbReference type="NCBI Taxonomy" id="29144"/>
    <lineage>
        <taxon>Eukaryota</taxon>
        <taxon>Metazoa</taxon>
        <taxon>Chordata</taxon>
        <taxon>Craniata</taxon>
        <taxon>Vertebrata</taxon>
        <taxon>Euteleostomi</taxon>
        <taxon>Actinopterygii</taxon>
        <taxon>Neopterygii</taxon>
        <taxon>Teleostei</taxon>
        <taxon>Ostariophysi</taxon>
        <taxon>Gonorynchiformes</taxon>
        <taxon>Chanidae</taxon>
        <taxon>Chanos</taxon>
    </lineage>
</organism>
<sequence length="428" mass="48029">MVLNSSPDVHSLHLYLVASQGFDLPDYFELMTVDDVPVFYYDSNMKGVIPVPDWLNNTMGQQYWDFLVNTAEMDNLKIVKGLKSAAQQFNVTGASIYQAYGGCDLHPDGTAQAFLTHAFNGKDFVSLDIESKTFIAAVPQAVLYKRMRERDQTNLKLLDYFYRTNCVEGIKEFLRHAPSLRMKRVPEVRLFEKKNSAFTEITCHVTGFYPRTVQVQWFGSDMQPVVEEVDSENKVLSNGDGTYQTRKSVVIPAEHTDIHHYSCVVQHSSISGNITKAWAEQGETGEGAVDTESFPSPDLGQPSSGMPNRRADKICENCELSSDVTWDPRVFWVSQHQTQQQYAAAAYGAGFLIRSHLFQMSGLLRSETLPLQPVVEGVIEGKVLPNGDGSYQTRKSLVIPAEHTDIHHYSCVVQHKGKKSENEIGAWT</sequence>
<dbReference type="PROSITE" id="PS00290">
    <property type="entry name" value="IG_MHC"/>
    <property type="match status" value="1"/>
</dbReference>
<dbReference type="GeneID" id="115825520"/>
<accession>A0A6J2WP74</accession>
<evidence type="ECO:0000256" key="4">
    <source>
        <dbReference type="SAM" id="MobiDB-lite"/>
    </source>
</evidence>
<proteinExistence type="inferred from homology"/>
<evidence type="ECO:0000313" key="6">
    <source>
        <dbReference type="Proteomes" id="UP000504632"/>
    </source>
</evidence>
<gene>
    <name evidence="7" type="primary">LOC115825520</name>
</gene>
<dbReference type="SUPFAM" id="SSF48726">
    <property type="entry name" value="Immunoglobulin"/>
    <property type="match status" value="2"/>
</dbReference>
<dbReference type="InterPro" id="IPR011162">
    <property type="entry name" value="MHC_I/II-like_Ag-recog"/>
</dbReference>
<dbReference type="Gene3D" id="3.30.500.10">
    <property type="entry name" value="MHC class I-like antigen recognition-like"/>
    <property type="match status" value="1"/>
</dbReference>
<keyword evidence="2" id="KW-0393">Immunoglobulin domain</keyword>
<dbReference type="GO" id="GO:0005615">
    <property type="term" value="C:extracellular space"/>
    <property type="evidence" value="ECO:0007669"/>
    <property type="project" value="TreeGrafter"/>
</dbReference>
<evidence type="ECO:0000313" key="7">
    <source>
        <dbReference type="RefSeq" id="XP_030645166.1"/>
    </source>
</evidence>
<dbReference type="Pfam" id="PF00129">
    <property type="entry name" value="MHC_I"/>
    <property type="match status" value="1"/>
</dbReference>
<feature type="domain" description="Ig-like" evidence="5">
    <location>
        <begin position="178"/>
        <end position="275"/>
    </location>
</feature>